<proteinExistence type="predicted"/>
<dbReference type="InterPro" id="IPR006683">
    <property type="entry name" value="Thioestr_dom"/>
</dbReference>
<dbReference type="InterPro" id="IPR003736">
    <property type="entry name" value="PAAI_dom"/>
</dbReference>
<dbReference type="NCBIfam" id="TIGR00369">
    <property type="entry name" value="unchar_dom_1"/>
    <property type="match status" value="1"/>
</dbReference>
<dbReference type="PANTHER" id="PTHR43240">
    <property type="entry name" value="1,4-DIHYDROXY-2-NAPHTHOYL-COA THIOESTERASE 1"/>
    <property type="match status" value="1"/>
</dbReference>
<dbReference type="CDD" id="cd03443">
    <property type="entry name" value="PaaI_thioesterase"/>
    <property type="match status" value="1"/>
</dbReference>
<dbReference type="Gene3D" id="3.10.129.10">
    <property type="entry name" value="Hotdog Thioesterase"/>
    <property type="match status" value="1"/>
</dbReference>
<keyword evidence="1" id="KW-0378">Hydrolase</keyword>
<dbReference type="GO" id="GO:0061522">
    <property type="term" value="F:1,4-dihydroxy-2-naphthoyl-CoA thioesterase activity"/>
    <property type="evidence" value="ECO:0007669"/>
    <property type="project" value="TreeGrafter"/>
</dbReference>
<sequence>MPELTASMVEALIRHGVPMAEDIDLKVDSIDGHHARARVPFSPRMVRPGGTLSGPIIMSLADAAMYAVILGALGKVEMAVTSHLNINFLARPKPEDLVADARIIKLGRRQAVCEVTLFSASDEESPVAHVTGAYALPL</sequence>
<evidence type="ECO:0000259" key="2">
    <source>
        <dbReference type="Pfam" id="PF03061"/>
    </source>
</evidence>
<dbReference type="Pfam" id="PF03061">
    <property type="entry name" value="4HBT"/>
    <property type="match status" value="1"/>
</dbReference>
<dbReference type="STRING" id="1429083.GCA_001885685_02025"/>
<organism evidence="3 4">
    <name type="scientific">Atopomonas hussainii</name>
    <dbReference type="NCBI Taxonomy" id="1429083"/>
    <lineage>
        <taxon>Bacteria</taxon>
        <taxon>Pseudomonadati</taxon>
        <taxon>Pseudomonadota</taxon>
        <taxon>Gammaproteobacteria</taxon>
        <taxon>Pseudomonadales</taxon>
        <taxon>Pseudomonadaceae</taxon>
        <taxon>Atopomonas</taxon>
    </lineage>
</organism>
<dbReference type="EMBL" id="FOAS01000011">
    <property type="protein sequence ID" value="SEL35081.1"/>
    <property type="molecule type" value="Genomic_DNA"/>
</dbReference>
<dbReference type="AlphaFoldDB" id="A0A1H7PH18"/>
<dbReference type="GO" id="GO:0005829">
    <property type="term" value="C:cytosol"/>
    <property type="evidence" value="ECO:0007669"/>
    <property type="project" value="TreeGrafter"/>
</dbReference>
<evidence type="ECO:0000313" key="3">
    <source>
        <dbReference type="EMBL" id="SEL35081.1"/>
    </source>
</evidence>
<reference evidence="3 4" key="1">
    <citation type="submission" date="2016-10" db="EMBL/GenBank/DDBJ databases">
        <authorList>
            <person name="de Groot N.N."/>
        </authorList>
    </citation>
    <scope>NUCLEOTIDE SEQUENCE [LARGE SCALE GENOMIC DNA]</scope>
    <source>
        <strain evidence="3 4">JCM 19513</strain>
    </source>
</reference>
<accession>A0A1H7PH18</accession>
<dbReference type="Proteomes" id="UP000185766">
    <property type="component" value="Unassembled WGS sequence"/>
</dbReference>
<dbReference type="InterPro" id="IPR029069">
    <property type="entry name" value="HotDog_dom_sf"/>
</dbReference>
<dbReference type="FunFam" id="3.10.129.10:FF:000052">
    <property type="entry name" value="PaaI family thioesterase"/>
    <property type="match status" value="1"/>
</dbReference>
<evidence type="ECO:0000256" key="1">
    <source>
        <dbReference type="ARBA" id="ARBA00022801"/>
    </source>
</evidence>
<dbReference type="SUPFAM" id="SSF54637">
    <property type="entry name" value="Thioesterase/thiol ester dehydrase-isomerase"/>
    <property type="match status" value="1"/>
</dbReference>
<evidence type="ECO:0000313" key="4">
    <source>
        <dbReference type="Proteomes" id="UP000185766"/>
    </source>
</evidence>
<gene>
    <name evidence="3" type="ORF">SAMN05216214_11119</name>
</gene>
<keyword evidence="4" id="KW-1185">Reference proteome</keyword>
<dbReference type="PANTHER" id="PTHR43240:SF10">
    <property type="entry name" value="BLL4964 PROTEIN"/>
    <property type="match status" value="1"/>
</dbReference>
<protein>
    <submittedName>
        <fullName evidence="3">Uncharacterized domain 1-containing protein</fullName>
    </submittedName>
</protein>
<feature type="domain" description="Thioesterase" evidence="2">
    <location>
        <begin position="49"/>
        <end position="124"/>
    </location>
</feature>
<name>A0A1H7PH18_9GAMM</name>